<protein>
    <submittedName>
        <fullName evidence="2">Fimbrial assembly protein</fullName>
    </submittedName>
</protein>
<evidence type="ECO:0000313" key="3">
    <source>
        <dbReference type="Proteomes" id="UP000078354"/>
    </source>
</evidence>
<dbReference type="EMBL" id="CP014870">
    <property type="protein sequence ID" value="ANJ58055.1"/>
    <property type="molecule type" value="Genomic_DNA"/>
</dbReference>
<dbReference type="Gene3D" id="2.60.40.2040">
    <property type="entry name" value="CFA/I fimbrial subunit E, pilin domain"/>
    <property type="match status" value="1"/>
</dbReference>
<evidence type="ECO:0000256" key="1">
    <source>
        <dbReference type="SAM" id="SignalP"/>
    </source>
</evidence>
<accession>A0A191YYT3</accession>
<dbReference type="AlphaFoldDB" id="A0A191YYT3"/>
<evidence type="ECO:0000313" key="2">
    <source>
        <dbReference type="EMBL" id="ANJ58055.1"/>
    </source>
</evidence>
<keyword evidence="3" id="KW-1185">Reference proteome</keyword>
<dbReference type="RefSeq" id="WP_064679519.1">
    <property type="nucleotide sequence ID" value="NZ_CP014870.1"/>
</dbReference>
<dbReference type="STRING" id="1853130.PMA3_23965"/>
<dbReference type="Pfam" id="PF04449">
    <property type="entry name" value="Fimbrial_CS1"/>
    <property type="match status" value="1"/>
</dbReference>
<reference evidence="2 3" key="1">
    <citation type="journal article" date="2018" name="Syst. Appl. Microbiol.">
        <title>Pseudomonas silesiensis sp. nov. strain A3T isolated from a biological pesticide sewage treatment plant and analysis of the complete genome sequence.</title>
        <authorList>
            <person name="Kaminski M.A."/>
            <person name="Furmanczyk E.M."/>
            <person name="Sobczak A."/>
            <person name="Dziembowski A."/>
            <person name="Lipinski L."/>
        </authorList>
    </citation>
    <scope>NUCLEOTIDE SEQUENCE [LARGE SCALE GENOMIC DNA]</scope>
    <source>
        <strain evidence="2 3">A3</strain>
    </source>
</reference>
<sequence>MIKQCTAVALLAATGLTGAVAWAAREEHTFEVSLTIPSRPFYVIPAEPDWIHRPQRLEWDYPTATMGSVQKNFDVRHESSAIEARLDAMPYLTNGRPGEEIQLRVSFNGVELQTSAQQVLSREEAATGKRVPLQIDPVKPLGGYRAGDYHGNVFLFFNATAPDA</sequence>
<proteinExistence type="predicted"/>
<dbReference type="GO" id="GO:0009289">
    <property type="term" value="C:pilus"/>
    <property type="evidence" value="ECO:0007669"/>
    <property type="project" value="InterPro"/>
</dbReference>
<feature type="chain" id="PRO_5008250147" evidence="1">
    <location>
        <begin position="24"/>
        <end position="164"/>
    </location>
</feature>
<dbReference type="InterPro" id="IPR007540">
    <property type="entry name" value="Fimbrial_CS1-type"/>
</dbReference>
<organism evidence="2 3">
    <name type="scientific">Pseudomonas silesiensis</name>
    <dbReference type="NCBI Taxonomy" id="1853130"/>
    <lineage>
        <taxon>Bacteria</taxon>
        <taxon>Pseudomonadati</taxon>
        <taxon>Pseudomonadota</taxon>
        <taxon>Gammaproteobacteria</taxon>
        <taxon>Pseudomonadales</taxon>
        <taxon>Pseudomonadaceae</taxon>
        <taxon>Pseudomonas</taxon>
    </lineage>
</organism>
<dbReference type="KEGG" id="psil:PMA3_23965"/>
<feature type="signal peptide" evidence="1">
    <location>
        <begin position="1"/>
        <end position="23"/>
    </location>
</feature>
<name>A0A191YYT3_9PSED</name>
<keyword evidence="1" id="KW-0732">Signal</keyword>
<dbReference type="Proteomes" id="UP000078354">
    <property type="component" value="Chromosome"/>
</dbReference>
<gene>
    <name evidence="2" type="ORF">PMA3_23965</name>
</gene>